<organism evidence="4 5">
    <name type="scientific">Adineta steineri</name>
    <dbReference type="NCBI Taxonomy" id="433720"/>
    <lineage>
        <taxon>Eukaryota</taxon>
        <taxon>Metazoa</taxon>
        <taxon>Spiralia</taxon>
        <taxon>Gnathifera</taxon>
        <taxon>Rotifera</taxon>
        <taxon>Eurotatoria</taxon>
        <taxon>Bdelloidea</taxon>
        <taxon>Adinetida</taxon>
        <taxon>Adinetidae</taxon>
        <taxon>Adineta</taxon>
    </lineage>
</organism>
<evidence type="ECO:0000313" key="5">
    <source>
        <dbReference type="Proteomes" id="UP000663881"/>
    </source>
</evidence>
<comment type="caution">
    <text evidence="4">The sequence shown here is derived from an EMBL/GenBank/DDBJ whole genome shotgun (WGS) entry which is preliminary data.</text>
</comment>
<evidence type="ECO:0000313" key="4">
    <source>
        <dbReference type="EMBL" id="CAF4284048.1"/>
    </source>
</evidence>
<protein>
    <recommendedName>
        <fullName evidence="3">Sushi domain-containing protein</fullName>
    </recommendedName>
</protein>
<keyword evidence="2" id="KW-0768">Sushi</keyword>
<dbReference type="SUPFAM" id="SSF57535">
    <property type="entry name" value="Complement control module/SCR domain"/>
    <property type="match status" value="1"/>
</dbReference>
<gene>
    <name evidence="4" type="ORF">OKA104_LOCUS45348</name>
</gene>
<dbReference type="CDD" id="cd00033">
    <property type="entry name" value="CCP"/>
    <property type="match status" value="1"/>
</dbReference>
<dbReference type="Pfam" id="PF00084">
    <property type="entry name" value="Sushi"/>
    <property type="match status" value="1"/>
</dbReference>
<proteinExistence type="predicted"/>
<dbReference type="SMART" id="SM00032">
    <property type="entry name" value="CCP"/>
    <property type="match status" value="1"/>
</dbReference>
<comment type="caution">
    <text evidence="2">Lacks conserved residue(s) required for the propagation of feature annotation.</text>
</comment>
<dbReference type="Proteomes" id="UP000663881">
    <property type="component" value="Unassembled WGS sequence"/>
</dbReference>
<dbReference type="Gene3D" id="2.10.70.10">
    <property type="entry name" value="Complement Module, domain 1"/>
    <property type="match status" value="1"/>
</dbReference>
<feature type="domain" description="Sushi" evidence="3">
    <location>
        <begin position="1"/>
        <end position="66"/>
    </location>
</feature>
<keyword evidence="1" id="KW-1015">Disulfide bond</keyword>
<evidence type="ECO:0000256" key="2">
    <source>
        <dbReference type="PROSITE-ProRule" id="PRU00302"/>
    </source>
</evidence>
<dbReference type="PROSITE" id="PS50923">
    <property type="entry name" value="SUSHI"/>
    <property type="match status" value="1"/>
</dbReference>
<dbReference type="InterPro" id="IPR035976">
    <property type="entry name" value="Sushi/SCR/CCP_sf"/>
</dbReference>
<evidence type="ECO:0000259" key="3">
    <source>
        <dbReference type="PROSITE" id="PS50923"/>
    </source>
</evidence>
<reference evidence="4" key="1">
    <citation type="submission" date="2021-02" db="EMBL/GenBank/DDBJ databases">
        <authorList>
            <person name="Nowell W R."/>
        </authorList>
    </citation>
    <scope>NUCLEOTIDE SEQUENCE</scope>
</reference>
<name>A0A820GSB4_9BILA</name>
<evidence type="ECO:0000256" key="1">
    <source>
        <dbReference type="ARBA" id="ARBA00023157"/>
    </source>
</evidence>
<feature type="non-terminal residue" evidence="4">
    <location>
        <position position="1"/>
    </location>
</feature>
<sequence length="169" mass="19427">IRCDPLKSNSDVIQECLPEQENSTDFKFGTKCRARCSENGYRLLGPHTRECLILGIWSGYTQFCIVNNETTTQVMTNTTSMTPLITTMTSYQDVSSLILFGQLFHGYITRLEIWNEIIVEQHLLVSYRDCRKQNGDIFSWSKIPENIETDTKKLKSSLFCSGKKFIVFS</sequence>
<dbReference type="InterPro" id="IPR000436">
    <property type="entry name" value="Sushi_SCR_CCP_dom"/>
</dbReference>
<dbReference type="AlphaFoldDB" id="A0A820GSB4"/>
<accession>A0A820GSB4</accession>
<dbReference type="EMBL" id="CAJOAY010014926">
    <property type="protein sequence ID" value="CAF4284048.1"/>
    <property type="molecule type" value="Genomic_DNA"/>
</dbReference>